<keyword evidence="3" id="KW-1185">Reference proteome</keyword>
<keyword evidence="1" id="KW-0472">Membrane</keyword>
<name>A0AAN9M7J0_PHACN</name>
<accession>A0AAN9M7J0</accession>
<reference evidence="2 3" key="1">
    <citation type="submission" date="2024-01" db="EMBL/GenBank/DDBJ databases">
        <title>The genomes of 5 underutilized Papilionoideae crops provide insights into root nodulation and disease resistanc.</title>
        <authorList>
            <person name="Jiang F."/>
        </authorList>
    </citation>
    <scope>NUCLEOTIDE SEQUENCE [LARGE SCALE GENOMIC DNA]</scope>
    <source>
        <strain evidence="2">JINMINGXINNONG_FW02</strain>
        <tissue evidence="2">Leaves</tissue>
    </source>
</reference>
<evidence type="ECO:0000256" key="1">
    <source>
        <dbReference type="SAM" id="Phobius"/>
    </source>
</evidence>
<gene>
    <name evidence="2" type="ORF">VNO80_21270</name>
</gene>
<organism evidence="2 3">
    <name type="scientific">Phaseolus coccineus</name>
    <name type="common">Scarlet runner bean</name>
    <name type="synonym">Phaseolus multiflorus</name>
    <dbReference type="NCBI Taxonomy" id="3886"/>
    <lineage>
        <taxon>Eukaryota</taxon>
        <taxon>Viridiplantae</taxon>
        <taxon>Streptophyta</taxon>
        <taxon>Embryophyta</taxon>
        <taxon>Tracheophyta</taxon>
        <taxon>Spermatophyta</taxon>
        <taxon>Magnoliopsida</taxon>
        <taxon>eudicotyledons</taxon>
        <taxon>Gunneridae</taxon>
        <taxon>Pentapetalae</taxon>
        <taxon>rosids</taxon>
        <taxon>fabids</taxon>
        <taxon>Fabales</taxon>
        <taxon>Fabaceae</taxon>
        <taxon>Papilionoideae</taxon>
        <taxon>50 kb inversion clade</taxon>
        <taxon>NPAAA clade</taxon>
        <taxon>indigoferoid/millettioid clade</taxon>
        <taxon>Phaseoleae</taxon>
        <taxon>Phaseolus</taxon>
    </lineage>
</organism>
<sequence length="260" mass="29292">MMLGVQITDERHLNSGAYHGRGVLIMKLLVETNPFQALTVDGNLDKNMMESDNGKQVSSKKLNFPYADPNSRDIIQMWHTGRVAASRKNNTKRVRVDISCARSVNFLLLVFSSREDIRRWLTLRIFNPLFVIMEREWLKRGLREMMPHALSSLAFLAVLATLVVMVGMGQKDAYVGDRLSLSVVFSLSSTPLSTVSSATGMIWKRFGIIPSIMSFVSPQRSIRHSGCSFTLCQWPYNCCRWPTKVGFKLLTQLLSLSLGG</sequence>
<feature type="transmembrane region" description="Helical" evidence="1">
    <location>
        <begin position="149"/>
        <end position="169"/>
    </location>
</feature>
<proteinExistence type="predicted"/>
<comment type="caution">
    <text evidence="2">The sequence shown here is derived from an EMBL/GenBank/DDBJ whole genome shotgun (WGS) entry which is preliminary data.</text>
</comment>
<protein>
    <submittedName>
        <fullName evidence="2">Uncharacterized protein</fullName>
    </submittedName>
</protein>
<keyword evidence="1" id="KW-1133">Transmembrane helix</keyword>
<keyword evidence="1" id="KW-0812">Transmembrane</keyword>
<dbReference type="Proteomes" id="UP001374584">
    <property type="component" value="Unassembled WGS sequence"/>
</dbReference>
<dbReference type="AlphaFoldDB" id="A0AAN9M7J0"/>
<evidence type="ECO:0000313" key="2">
    <source>
        <dbReference type="EMBL" id="KAK7346747.1"/>
    </source>
</evidence>
<feature type="transmembrane region" description="Helical" evidence="1">
    <location>
        <begin position="181"/>
        <end position="203"/>
    </location>
</feature>
<evidence type="ECO:0000313" key="3">
    <source>
        <dbReference type="Proteomes" id="UP001374584"/>
    </source>
</evidence>
<dbReference type="EMBL" id="JAYMYR010000008">
    <property type="protein sequence ID" value="KAK7346747.1"/>
    <property type="molecule type" value="Genomic_DNA"/>
</dbReference>